<name>A0ABD0ZF18_CARAN</name>
<accession>A0ABD0ZF18</accession>
<dbReference type="EMBL" id="JBANAX010000792">
    <property type="protein sequence ID" value="KAL1193264.1"/>
    <property type="molecule type" value="Genomic_DNA"/>
</dbReference>
<protein>
    <submittedName>
        <fullName evidence="1">Mitochondrial protein</fullName>
    </submittedName>
</protein>
<sequence>MCLSKENGGLDFRDLECFNQALLAKQAWRLIQEPDSLFARVMKSKYYPDIEFMEATLGPRPSYGWRSILHGRDLLSQGIAKQIGNGESFQVWTDSWIGR</sequence>
<evidence type="ECO:0000313" key="2">
    <source>
        <dbReference type="Proteomes" id="UP001558713"/>
    </source>
</evidence>
<dbReference type="AlphaFoldDB" id="A0ABD0ZF18"/>
<comment type="caution">
    <text evidence="1">The sequence shown here is derived from an EMBL/GenBank/DDBJ whole genome shotgun (WGS) entry which is preliminary data.</text>
</comment>
<keyword evidence="2" id="KW-1185">Reference proteome</keyword>
<proteinExistence type="predicted"/>
<gene>
    <name evidence="1" type="ORF">V5N11_017097</name>
</gene>
<dbReference type="Proteomes" id="UP001558713">
    <property type="component" value="Unassembled WGS sequence"/>
</dbReference>
<reference evidence="1 2" key="1">
    <citation type="submission" date="2024-04" db="EMBL/GenBank/DDBJ databases">
        <title>Genome assembly C_amara_ONT_v2.</title>
        <authorList>
            <person name="Yant L."/>
            <person name="Moore C."/>
            <person name="Slenker M."/>
        </authorList>
    </citation>
    <scope>NUCLEOTIDE SEQUENCE [LARGE SCALE GENOMIC DNA]</scope>
    <source>
        <tissue evidence="1">Leaf</tissue>
    </source>
</reference>
<evidence type="ECO:0000313" key="1">
    <source>
        <dbReference type="EMBL" id="KAL1193264.1"/>
    </source>
</evidence>
<organism evidence="1 2">
    <name type="scientific">Cardamine amara subsp. amara</name>
    <dbReference type="NCBI Taxonomy" id="228776"/>
    <lineage>
        <taxon>Eukaryota</taxon>
        <taxon>Viridiplantae</taxon>
        <taxon>Streptophyta</taxon>
        <taxon>Embryophyta</taxon>
        <taxon>Tracheophyta</taxon>
        <taxon>Spermatophyta</taxon>
        <taxon>Magnoliopsida</taxon>
        <taxon>eudicotyledons</taxon>
        <taxon>Gunneridae</taxon>
        <taxon>Pentapetalae</taxon>
        <taxon>rosids</taxon>
        <taxon>malvids</taxon>
        <taxon>Brassicales</taxon>
        <taxon>Brassicaceae</taxon>
        <taxon>Cardamineae</taxon>
        <taxon>Cardamine</taxon>
    </lineage>
</organism>